<evidence type="ECO:0000259" key="7">
    <source>
        <dbReference type="Pfam" id="PF04138"/>
    </source>
</evidence>
<protein>
    <submittedName>
        <fullName evidence="8">GtrA family protein</fullName>
    </submittedName>
</protein>
<feature type="transmembrane region" description="Helical" evidence="6">
    <location>
        <begin position="15"/>
        <end position="36"/>
    </location>
</feature>
<evidence type="ECO:0000256" key="4">
    <source>
        <dbReference type="ARBA" id="ARBA00022989"/>
    </source>
</evidence>
<evidence type="ECO:0000256" key="1">
    <source>
        <dbReference type="ARBA" id="ARBA00004141"/>
    </source>
</evidence>
<evidence type="ECO:0000256" key="3">
    <source>
        <dbReference type="ARBA" id="ARBA00022692"/>
    </source>
</evidence>
<feature type="transmembrane region" description="Helical" evidence="6">
    <location>
        <begin position="110"/>
        <end position="129"/>
    </location>
</feature>
<dbReference type="PANTHER" id="PTHR38459:SF5">
    <property type="entry name" value="CELL WALL TEICHOIC ACID GLYCOSYLATION PROTEIN GTCA"/>
    <property type="match status" value="1"/>
</dbReference>
<comment type="similarity">
    <text evidence="2">Belongs to the GtrA family.</text>
</comment>
<dbReference type="GO" id="GO:0000271">
    <property type="term" value="P:polysaccharide biosynthetic process"/>
    <property type="evidence" value="ECO:0007669"/>
    <property type="project" value="InterPro"/>
</dbReference>
<dbReference type="InterPro" id="IPR051401">
    <property type="entry name" value="GtrA_CellWall_Glycosyl"/>
</dbReference>
<evidence type="ECO:0000313" key="8">
    <source>
        <dbReference type="EMBL" id="MDZ5760016.1"/>
    </source>
</evidence>
<dbReference type="RefSeq" id="WP_322809553.1">
    <property type="nucleotide sequence ID" value="NZ_JAVBVO010000005.1"/>
</dbReference>
<comment type="subcellular location">
    <subcellularLocation>
        <location evidence="1">Membrane</location>
        <topology evidence="1">Multi-pass membrane protein</topology>
    </subcellularLocation>
</comment>
<keyword evidence="3 6" id="KW-0812">Transmembrane</keyword>
<reference evidence="8" key="1">
    <citation type="submission" date="2023-08" db="EMBL/GenBank/DDBJ databases">
        <title>Genomic characterization of piscicolin 126 produced by Carnobacterium maltaromaticum CM22 strain isolated from salmon (Salmo salar).</title>
        <authorList>
            <person name="Gonzalez-Gragera E."/>
            <person name="Garcia-Lopez J.D."/>
            <person name="Teso-Perez C."/>
            <person name="Gimenez-Hernandez I."/>
            <person name="Peralta-Sanchez J.M."/>
            <person name="Valdivia E."/>
            <person name="Montalban-Lopez M."/>
            <person name="Martin-Platero A.M."/>
            <person name="Banos A."/>
            <person name="Martinez-Bueno M."/>
        </authorList>
    </citation>
    <scope>NUCLEOTIDE SEQUENCE</scope>
    <source>
        <strain evidence="8">CM22</strain>
    </source>
</reference>
<dbReference type="Proteomes" id="UP001290462">
    <property type="component" value="Unassembled WGS sequence"/>
</dbReference>
<accession>A0AAW9K2P2</accession>
<gene>
    <name evidence="8" type="ORF">RAK27_15380</name>
</gene>
<comment type="caution">
    <text evidence="8">The sequence shown here is derived from an EMBL/GenBank/DDBJ whole genome shotgun (WGS) entry which is preliminary data.</text>
</comment>
<dbReference type="PANTHER" id="PTHR38459">
    <property type="entry name" value="PROPHAGE BACTOPRENOL-LINKED GLUCOSE TRANSLOCASE HOMOLOG"/>
    <property type="match status" value="1"/>
</dbReference>
<feature type="transmembrane region" description="Helical" evidence="6">
    <location>
        <begin position="42"/>
        <end position="61"/>
    </location>
</feature>
<evidence type="ECO:0000256" key="2">
    <source>
        <dbReference type="ARBA" id="ARBA00009399"/>
    </source>
</evidence>
<keyword evidence="5 6" id="KW-0472">Membrane</keyword>
<evidence type="ECO:0000256" key="5">
    <source>
        <dbReference type="ARBA" id="ARBA00023136"/>
    </source>
</evidence>
<dbReference type="InterPro" id="IPR007267">
    <property type="entry name" value="GtrA_DPMS_TM"/>
</dbReference>
<dbReference type="Pfam" id="PF04138">
    <property type="entry name" value="GtrA_DPMS_TM"/>
    <property type="match status" value="1"/>
</dbReference>
<dbReference type="EMBL" id="JAVBVO010000005">
    <property type="protein sequence ID" value="MDZ5760016.1"/>
    <property type="molecule type" value="Genomic_DNA"/>
</dbReference>
<organism evidence="8 9">
    <name type="scientific">Carnobacterium maltaromaticum</name>
    <name type="common">Carnobacterium piscicola</name>
    <dbReference type="NCBI Taxonomy" id="2751"/>
    <lineage>
        <taxon>Bacteria</taxon>
        <taxon>Bacillati</taxon>
        <taxon>Bacillota</taxon>
        <taxon>Bacilli</taxon>
        <taxon>Lactobacillales</taxon>
        <taxon>Carnobacteriaceae</taxon>
        <taxon>Carnobacterium</taxon>
    </lineage>
</organism>
<feature type="domain" description="GtrA/DPMS transmembrane" evidence="7">
    <location>
        <begin position="17"/>
        <end position="135"/>
    </location>
</feature>
<dbReference type="GO" id="GO:0005886">
    <property type="term" value="C:plasma membrane"/>
    <property type="evidence" value="ECO:0007669"/>
    <property type="project" value="TreeGrafter"/>
</dbReference>
<evidence type="ECO:0000256" key="6">
    <source>
        <dbReference type="SAM" id="Phobius"/>
    </source>
</evidence>
<proteinExistence type="inferred from homology"/>
<sequence>MKLKGKKLISTYQEFLRYFFWGLIATGINLGLYELLILTVPIHYLVINGIVWVVTVLFGYYTNRRFVFKTPPKQLKETIYEASHFVGFRLVSGFFDTFTMWLLLTIFGINALWAKLAANLVASLINYVTSKQIVFKRVKRTTEEIQHDLEQENNLPTPDLTNQ</sequence>
<keyword evidence="4 6" id="KW-1133">Transmembrane helix</keyword>
<evidence type="ECO:0000313" key="9">
    <source>
        <dbReference type="Proteomes" id="UP001290462"/>
    </source>
</evidence>
<dbReference type="AlphaFoldDB" id="A0AAW9K2P2"/>
<name>A0AAW9K2P2_CARML</name>
<feature type="transmembrane region" description="Helical" evidence="6">
    <location>
        <begin position="82"/>
        <end position="104"/>
    </location>
</feature>